<evidence type="ECO:0000313" key="2">
    <source>
        <dbReference type="Proteomes" id="UP000694392"/>
    </source>
</evidence>
<protein>
    <submittedName>
        <fullName evidence="1">Uncharacterized protein</fullName>
    </submittedName>
</protein>
<proteinExistence type="predicted"/>
<sequence length="113" mass="12315">MAAEPVCPRWEFQLPLAPDELLRSAVPTQYAVREVLSPAQLPAQLAAFQAAFRAQGALAVLQHFDTLYSVLHHFRILDAAAREDALELVMKGGYGLLSPLIGRVCLHVLLAAV</sequence>
<dbReference type="AlphaFoldDB" id="A0A8D0HHD7"/>
<accession>A0A8D0HHD7</accession>
<keyword evidence="2" id="KW-1185">Reference proteome</keyword>
<organism evidence="1 2">
    <name type="scientific">Sphenodon punctatus</name>
    <name type="common">Tuatara</name>
    <name type="synonym">Hatteria punctata</name>
    <dbReference type="NCBI Taxonomy" id="8508"/>
    <lineage>
        <taxon>Eukaryota</taxon>
        <taxon>Metazoa</taxon>
        <taxon>Chordata</taxon>
        <taxon>Craniata</taxon>
        <taxon>Vertebrata</taxon>
        <taxon>Euteleostomi</taxon>
        <taxon>Lepidosauria</taxon>
        <taxon>Sphenodontia</taxon>
        <taxon>Sphenodontidae</taxon>
        <taxon>Sphenodon</taxon>
    </lineage>
</organism>
<dbReference type="OMA" id="GRCEDPS"/>
<dbReference type="Ensembl" id="ENSSPUT00000021325.1">
    <property type="protein sequence ID" value="ENSSPUP00000020024.1"/>
    <property type="gene ID" value="ENSSPUG00000015391.1"/>
</dbReference>
<reference evidence="1" key="1">
    <citation type="submission" date="2025-08" db="UniProtKB">
        <authorList>
            <consortium name="Ensembl"/>
        </authorList>
    </citation>
    <scope>IDENTIFICATION</scope>
</reference>
<name>A0A8D0HHD7_SPHPU</name>
<dbReference type="Proteomes" id="UP000694392">
    <property type="component" value="Unplaced"/>
</dbReference>
<reference evidence="1" key="2">
    <citation type="submission" date="2025-09" db="UniProtKB">
        <authorList>
            <consortium name="Ensembl"/>
        </authorList>
    </citation>
    <scope>IDENTIFICATION</scope>
</reference>
<evidence type="ECO:0000313" key="1">
    <source>
        <dbReference type="Ensembl" id="ENSSPUP00000020024.1"/>
    </source>
</evidence>
<dbReference type="GeneTree" id="ENSGT00940000180930"/>